<comment type="caution">
    <text evidence="2">The sequence shown here is derived from an EMBL/GenBank/DDBJ whole genome shotgun (WGS) entry which is preliminary data.</text>
</comment>
<evidence type="ECO:0000313" key="3">
    <source>
        <dbReference type="Proteomes" id="UP001595528"/>
    </source>
</evidence>
<feature type="compositionally biased region" description="Polar residues" evidence="1">
    <location>
        <begin position="131"/>
        <end position="145"/>
    </location>
</feature>
<feature type="region of interest" description="Disordered" evidence="1">
    <location>
        <begin position="115"/>
        <end position="161"/>
    </location>
</feature>
<evidence type="ECO:0000256" key="1">
    <source>
        <dbReference type="SAM" id="MobiDB-lite"/>
    </source>
</evidence>
<gene>
    <name evidence="2" type="ORF">ACFOGJ_06140</name>
</gene>
<feature type="compositionally biased region" description="Basic and acidic residues" evidence="1">
    <location>
        <begin position="115"/>
        <end position="126"/>
    </location>
</feature>
<dbReference type="EMBL" id="JBHRTR010000016">
    <property type="protein sequence ID" value="MFC3226799.1"/>
    <property type="molecule type" value="Genomic_DNA"/>
</dbReference>
<dbReference type="Proteomes" id="UP001595528">
    <property type="component" value="Unassembled WGS sequence"/>
</dbReference>
<reference evidence="3" key="1">
    <citation type="journal article" date="2019" name="Int. J. Syst. Evol. Microbiol.">
        <title>The Global Catalogue of Microorganisms (GCM) 10K type strain sequencing project: providing services to taxonomists for standard genome sequencing and annotation.</title>
        <authorList>
            <consortium name="The Broad Institute Genomics Platform"/>
            <consortium name="The Broad Institute Genome Sequencing Center for Infectious Disease"/>
            <person name="Wu L."/>
            <person name="Ma J."/>
        </authorList>
    </citation>
    <scope>NUCLEOTIDE SEQUENCE [LARGE SCALE GENOMIC DNA]</scope>
    <source>
        <strain evidence="3">KCTC 42964</strain>
    </source>
</reference>
<keyword evidence="3" id="KW-1185">Reference proteome</keyword>
<protein>
    <submittedName>
        <fullName evidence="2">Uncharacterized protein</fullName>
    </submittedName>
</protein>
<evidence type="ECO:0000313" key="2">
    <source>
        <dbReference type="EMBL" id="MFC3226799.1"/>
    </source>
</evidence>
<sequence>MVQVNTSSALAAADKPEEDPGEVEFFTFEGPKISFGASIGTSHTMSVYGFKAVTSINHKNSISWGPASAGLQGPAKLDIAIKGARKTVKMDLSSSIELNPAALYHKAKERLAARGVKAEQDAKEDKEDVSEISTTVVDTDSNGDQNENNVEVTVNGGGAEG</sequence>
<dbReference type="RefSeq" id="WP_379898933.1">
    <property type="nucleotide sequence ID" value="NZ_JBHRTR010000016.1"/>
</dbReference>
<organism evidence="2 3">
    <name type="scientific">Marinibaculum pumilum</name>
    <dbReference type="NCBI Taxonomy" id="1766165"/>
    <lineage>
        <taxon>Bacteria</taxon>
        <taxon>Pseudomonadati</taxon>
        <taxon>Pseudomonadota</taxon>
        <taxon>Alphaproteobacteria</taxon>
        <taxon>Rhodospirillales</taxon>
        <taxon>Rhodospirillaceae</taxon>
        <taxon>Marinibaculum</taxon>
    </lineage>
</organism>
<proteinExistence type="predicted"/>
<name>A0ABV7KXF3_9PROT</name>
<accession>A0ABV7KXF3</accession>